<evidence type="ECO:0000313" key="3">
    <source>
        <dbReference type="EMBL" id="MBA0735265.1"/>
    </source>
</evidence>
<dbReference type="PANTHER" id="PTHR35697:SF1">
    <property type="entry name" value="PROTEIN TRACHEARY ELEMENT DIFFERENTIATION-RELATED 7"/>
    <property type="match status" value="1"/>
</dbReference>
<dbReference type="GO" id="GO:0009834">
    <property type="term" value="P:plant-type secondary cell wall biogenesis"/>
    <property type="evidence" value="ECO:0007669"/>
    <property type="project" value="InterPro"/>
</dbReference>
<keyword evidence="2" id="KW-0472">Membrane</keyword>
<feature type="transmembrane region" description="Helical" evidence="2">
    <location>
        <begin position="102"/>
        <end position="127"/>
    </location>
</feature>
<evidence type="ECO:0000313" key="4">
    <source>
        <dbReference type="Proteomes" id="UP000593579"/>
    </source>
</evidence>
<feature type="region of interest" description="Disordered" evidence="1">
    <location>
        <begin position="1"/>
        <end position="92"/>
    </location>
</feature>
<keyword evidence="2" id="KW-0812">Transmembrane</keyword>
<feature type="compositionally biased region" description="Pro residues" evidence="1">
    <location>
        <begin position="30"/>
        <end position="65"/>
    </location>
</feature>
<organism evidence="3 4">
    <name type="scientific">Gossypium gossypioides</name>
    <name type="common">Mexican cotton</name>
    <name type="synonym">Selera gossypioides</name>
    <dbReference type="NCBI Taxonomy" id="34282"/>
    <lineage>
        <taxon>Eukaryota</taxon>
        <taxon>Viridiplantae</taxon>
        <taxon>Streptophyta</taxon>
        <taxon>Embryophyta</taxon>
        <taxon>Tracheophyta</taxon>
        <taxon>Spermatophyta</taxon>
        <taxon>Magnoliopsida</taxon>
        <taxon>eudicotyledons</taxon>
        <taxon>Gunneridae</taxon>
        <taxon>Pentapetalae</taxon>
        <taxon>rosids</taxon>
        <taxon>malvids</taxon>
        <taxon>Malvales</taxon>
        <taxon>Malvaceae</taxon>
        <taxon>Malvoideae</taxon>
        <taxon>Gossypium</taxon>
    </lineage>
</organism>
<dbReference type="OrthoDB" id="785473at2759"/>
<dbReference type="PANTHER" id="PTHR35697">
    <property type="entry name" value="OS08G0108300 PROTEIN"/>
    <property type="match status" value="1"/>
</dbReference>
<sequence length="213" mass="22553">MAPPSPANKPPPSPTVAPPSPATKSSPSPTGTPPPAIKPPPSPTLTPPPPAPTTKPPPSPIVPPPPRHHLFHPPPPPHSISLPSPPHVIPPPLPPSGHHSTVIVIVFVSIGGLFFFAFLSIALFCFIKKRKKKTVQKTEILSIDEHVKVQEAIVPGPHGAQNAVLLVEDDIRIDEEIKKNKKTSEGLLHSHLKSLQEISHSQACDGYGGTKAS</sequence>
<evidence type="ECO:0000256" key="1">
    <source>
        <dbReference type="SAM" id="MobiDB-lite"/>
    </source>
</evidence>
<keyword evidence="4" id="KW-1185">Reference proteome</keyword>
<dbReference type="InterPro" id="IPR044950">
    <property type="entry name" value="TED6/7"/>
</dbReference>
<evidence type="ECO:0000256" key="2">
    <source>
        <dbReference type="SAM" id="Phobius"/>
    </source>
</evidence>
<dbReference type="Proteomes" id="UP000593579">
    <property type="component" value="Unassembled WGS sequence"/>
</dbReference>
<protein>
    <submittedName>
        <fullName evidence="3">Uncharacterized protein</fullName>
    </submittedName>
</protein>
<comment type="caution">
    <text evidence="3">The sequence shown here is derived from an EMBL/GenBank/DDBJ whole genome shotgun (WGS) entry which is preliminary data.</text>
</comment>
<accession>A0A7J9BGI1</accession>
<name>A0A7J9BGI1_GOSGO</name>
<keyword evidence="2" id="KW-1133">Transmembrane helix</keyword>
<gene>
    <name evidence="3" type="ORF">Gogos_019129</name>
</gene>
<feature type="compositionally biased region" description="Pro residues" evidence="1">
    <location>
        <begin position="72"/>
        <end position="92"/>
    </location>
</feature>
<dbReference type="AlphaFoldDB" id="A0A7J9BGI1"/>
<feature type="compositionally biased region" description="Pro residues" evidence="1">
    <location>
        <begin position="1"/>
        <end position="21"/>
    </location>
</feature>
<reference evidence="3 4" key="1">
    <citation type="journal article" date="2019" name="Genome Biol. Evol.">
        <title>Insights into the evolution of the New World diploid cottons (Gossypium, subgenus Houzingenia) based on genome sequencing.</title>
        <authorList>
            <person name="Grover C.E."/>
            <person name="Arick M.A. 2nd"/>
            <person name="Thrash A."/>
            <person name="Conover J.L."/>
            <person name="Sanders W.S."/>
            <person name="Peterson D.G."/>
            <person name="Frelichowski J.E."/>
            <person name="Scheffler J.A."/>
            <person name="Scheffler B.E."/>
            <person name="Wendel J.F."/>
        </authorList>
    </citation>
    <scope>NUCLEOTIDE SEQUENCE [LARGE SCALE GENOMIC DNA]</scope>
    <source>
        <strain evidence="3">5</strain>
        <tissue evidence="3">Leaf</tissue>
    </source>
</reference>
<proteinExistence type="predicted"/>
<dbReference type="EMBL" id="JABEZY010000003">
    <property type="protein sequence ID" value="MBA0735265.1"/>
    <property type="molecule type" value="Genomic_DNA"/>
</dbReference>